<evidence type="ECO:0000256" key="3">
    <source>
        <dbReference type="ARBA" id="ARBA00022448"/>
    </source>
</evidence>
<evidence type="ECO:0000256" key="11">
    <source>
        <dbReference type="RuleBase" id="RU362091"/>
    </source>
</evidence>
<dbReference type="VEuPathDB" id="VectorBase:ISCI000532"/>
<comment type="subcellular location">
    <subcellularLocation>
        <location evidence="1">Cell membrane</location>
        <topology evidence="1">Multi-pass membrane protein</topology>
    </subcellularLocation>
</comment>
<dbReference type="Pfam" id="PF00474">
    <property type="entry name" value="SSF"/>
    <property type="match status" value="1"/>
</dbReference>
<accession>A0A1S4KJK4</accession>
<dbReference type="PROSITE" id="PS50283">
    <property type="entry name" value="NA_SOLUT_SYMP_3"/>
    <property type="match status" value="1"/>
</dbReference>
<dbReference type="EnsemblMetazoa" id="ISCW000532-RA">
    <property type="protein sequence ID" value="ISCW000532-PA"/>
    <property type="gene ID" value="ISCW000532"/>
</dbReference>
<evidence type="ECO:0000256" key="2">
    <source>
        <dbReference type="ARBA" id="ARBA00006434"/>
    </source>
</evidence>
<dbReference type="AlphaFoldDB" id="A0A1S4KJK4"/>
<keyword evidence="5" id="KW-0812">Transmembrane</keyword>
<dbReference type="EMBL" id="ABJB010418509">
    <property type="status" value="NOT_ANNOTATED_CDS"/>
    <property type="molecule type" value="Genomic_DNA"/>
</dbReference>
<proteinExistence type="inferred from homology"/>
<organism evidence="12 13">
    <name type="scientific">Ixodes scapularis</name>
    <name type="common">Black-legged tick</name>
    <name type="synonym">Deer tick</name>
    <dbReference type="NCBI Taxonomy" id="6945"/>
    <lineage>
        <taxon>Eukaryota</taxon>
        <taxon>Metazoa</taxon>
        <taxon>Ecdysozoa</taxon>
        <taxon>Arthropoda</taxon>
        <taxon>Chelicerata</taxon>
        <taxon>Arachnida</taxon>
        <taxon>Acari</taxon>
        <taxon>Parasitiformes</taxon>
        <taxon>Ixodida</taxon>
        <taxon>Ixodoidea</taxon>
        <taxon>Ixodidae</taxon>
        <taxon>Ixodinae</taxon>
        <taxon>Ixodes</taxon>
    </lineage>
</organism>
<dbReference type="Gene3D" id="1.20.1730.10">
    <property type="entry name" value="Sodium/glucose cotransporter"/>
    <property type="match status" value="1"/>
</dbReference>
<evidence type="ECO:0000313" key="13">
    <source>
        <dbReference type="Proteomes" id="UP000001555"/>
    </source>
</evidence>
<dbReference type="PANTHER" id="PTHR42985:SF40">
    <property type="entry name" value="LD47995P-RELATED"/>
    <property type="match status" value="1"/>
</dbReference>
<keyword evidence="13" id="KW-1185">Reference proteome</keyword>
<reference evidence="12" key="2">
    <citation type="submission" date="2020-05" db="UniProtKB">
        <authorList>
            <consortium name="EnsemblMetazoa"/>
        </authorList>
    </citation>
    <scope>IDENTIFICATION</scope>
    <source>
        <strain evidence="12">wikel</strain>
    </source>
</reference>
<comment type="similarity">
    <text evidence="2 11">Belongs to the sodium:solute symporter (SSF) (TC 2.A.21) family.</text>
</comment>
<dbReference type="PANTHER" id="PTHR42985">
    <property type="entry name" value="SODIUM-COUPLED MONOCARBOXYLATE TRANSPORTER"/>
    <property type="match status" value="1"/>
</dbReference>
<reference evidence="13" key="1">
    <citation type="submission" date="2008-03" db="EMBL/GenBank/DDBJ databases">
        <title>Annotation of Ixodes scapularis.</title>
        <authorList>
            <consortium name="Ixodes scapularis Genome Project Consortium"/>
            <person name="Caler E."/>
            <person name="Hannick L.I."/>
            <person name="Bidwell S."/>
            <person name="Joardar V."/>
            <person name="Thiagarajan M."/>
            <person name="Amedeo P."/>
            <person name="Galinsky K.J."/>
            <person name="Schobel S."/>
            <person name="Inman J."/>
            <person name="Hostetler J."/>
            <person name="Miller J."/>
            <person name="Hammond M."/>
            <person name="Megy K."/>
            <person name="Lawson D."/>
            <person name="Kodira C."/>
            <person name="Sutton G."/>
            <person name="Meyer J."/>
            <person name="Hill C.A."/>
            <person name="Birren B."/>
            <person name="Nene V."/>
            <person name="Collins F."/>
            <person name="Alarcon-Chaidez F."/>
            <person name="Wikel S."/>
            <person name="Strausberg R."/>
        </authorList>
    </citation>
    <scope>NUCLEOTIDE SEQUENCE [LARGE SCALE GENOMIC DNA]</scope>
    <source>
        <strain evidence="13">Wikel</strain>
    </source>
</reference>
<evidence type="ECO:0000256" key="8">
    <source>
        <dbReference type="ARBA" id="ARBA00023065"/>
    </source>
</evidence>
<dbReference type="InterPro" id="IPR001734">
    <property type="entry name" value="Na/solute_symporter"/>
</dbReference>
<dbReference type="InterPro" id="IPR038377">
    <property type="entry name" value="Na/Glc_symporter_sf"/>
</dbReference>
<keyword evidence="6" id="KW-1133">Transmembrane helix</keyword>
<name>A0A1S4KJK4_IXOSC</name>
<evidence type="ECO:0000256" key="5">
    <source>
        <dbReference type="ARBA" id="ARBA00022692"/>
    </source>
</evidence>
<evidence type="ECO:0000256" key="7">
    <source>
        <dbReference type="ARBA" id="ARBA00023053"/>
    </source>
</evidence>
<keyword evidence="7" id="KW-0915">Sodium</keyword>
<keyword evidence="9" id="KW-0472">Membrane</keyword>
<keyword evidence="8" id="KW-0406">Ion transport</keyword>
<dbReference type="GO" id="GO:0022857">
    <property type="term" value="F:transmembrane transporter activity"/>
    <property type="evidence" value="ECO:0007669"/>
    <property type="project" value="InterPro"/>
</dbReference>
<evidence type="ECO:0000256" key="10">
    <source>
        <dbReference type="ARBA" id="ARBA00023201"/>
    </source>
</evidence>
<keyword evidence="10" id="KW-0739">Sodium transport</keyword>
<keyword evidence="3" id="KW-0813">Transport</keyword>
<evidence type="ECO:0000256" key="6">
    <source>
        <dbReference type="ARBA" id="ARBA00022989"/>
    </source>
</evidence>
<dbReference type="InParanoid" id="A0A1S4KJK4"/>
<dbReference type="Proteomes" id="UP000001555">
    <property type="component" value="Unassembled WGS sequence"/>
</dbReference>
<dbReference type="GO" id="GO:0005886">
    <property type="term" value="C:plasma membrane"/>
    <property type="evidence" value="ECO:0007669"/>
    <property type="project" value="UniProtKB-SubCell"/>
</dbReference>
<keyword evidence="4" id="KW-1003">Cell membrane</keyword>
<dbReference type="VEuPathDB" id="VectorBase:ISCW000532"/>
<dbReference type="InterPro" id="IPR051163">
    <property type="entry name" value="Sodium:Solute_Symporter_SSF"/>
</dbReference>
<sequence>AELVVFGVLMVAVLGLGLFFSFRRNVSQTLDEMFLGGRTLQMIPLALSALATIVSSTGIISVTAHLYAYGINMFWSQITYIVVIPVTVHIVIPVLYKLKVTSVFEVMY</sequence>
<evidence type="ECO:0000313" key="12">
    <source>
        <dbReference type="EnsemblMetazoa" id="ISCW000532-PA"/>
    </source>
</evidence>
<evidence type="ECO:0000256" key="1">
    <source>
        <dbReference type="ARBA" id="ARBA00004651"/>
    </source>
</evidence>
<evidence type="ECO:0000256" key="4">
    <source>
        <dbReference type="ARBA" id="ARBA00022475"/>
    </source>
</evidence>
<dbReference type="GO" id="GO:0006814">
    <property type="term" value="P:sodium ion transport"/>
    <property type="evidence" value="ECO:0007669"/>
    <property type="project" value="UniProtKB-KW"/>
</dbReference>
<protein>
    <submittedName>
        <fullName evidence="12">Uncharacterized protein</fullName>
    </submittedName>
</protein>
<evidence type="ECO:0000256" key="9">
    <source>
        <dbReference type="ARBA" id="ARBA00023136"/>
    </source>
</evidence>